<evidence type="ECO:0000256" key="1">
    <source>
        <dbReference type="PROSITE-ProRule" id="PRU01076"/>
    </source>
</evidence>
<evidence type="ECO:0000313" key="4">
    <source>
        <dbReference type="Proteomes" id="UP000830835"/>
    </source>
</evidence>
<dbReference type="Proteomes" id="UP000830835">
    <property type="component" value="Unassembled WGS sequence"/>
</dbReference>
<protein>
    <submittedName>
        <fullName evidence="3">AbrB family transcriptional regulator</fullName>
    </submittedName>
</protein>
<dbReference type="PROSITE" id="PS51740">
    <property type="entry name" value="SPOVT_ABRB"/>
    <property type="match status" value="1"/>
</dbReference>
<feature type="domain" description="SpoVT-AbrB" evidence="2">
    <location>
        <begin position="78"/>
        <end position="122"/>
    </location>
</feature>
<organism evidence="3 4">
    <name type="scientific">Thermostichus vulcanus str. 'Rupite'</name>
    <dbReference type="NCBI Taxonomy" id="2813851"/>
    <lineage>
        <taxon>Bacteria</taxon>
        <taxon>Bacillati</taxon>
        <taxon>Cyanobacteriota</taxon>
        <taxon>Cyanophyceae</taxon>
        <taxon>Thermostichales</taxon>
        <taxon>Thermostichaceae</taxon>
        <taxon>Thermostichus</taxon>
    </lineage>
</organism>
<proteinExistence type="predicted"/>
<keyword evidence="1" id="KW-0238">DNA-binding</keyword>
<dbReference type="Pfam" id="PF14250">
    <property type="entry name" value="AbrB-like"/>
    <property type="match status" value="1"/>
</dbReference>
<dbReference type="PANTHER" id="PTHR42182:SF1">
    <property type="entry name" value="SLL0359 PROTEIN"/>
    <property type="match status" value="1"/>
</dbReference>
<dbReference type="RefSeq" id="WP_244349243.1">
    <property type="nucleotide sequence ID" value="NZ_JAFIRA010000005.1"/>
</dbReference>
<evidence type="ECO:0000313" key="3">
    <source>
        <dbReference type="EMBL" id="MCJ2542031.1"/>
    </source>
</evidence>
<dbReference type="EMBL" id="JAFIRA010000005">
    <property type="protein sequence ID" value="MCJ2542031.1"/>
    <property type="molecule type" value="Genomic_DNA"/>
</dbReference>
<comment type="caution">
    <text evidence="3">The sequence shown here is derived from an EMBL/GenBank/DDBJ whole genome shotgun (WGS) entry which is preliminary data.</text>
</comment>
<accession>A0ABT0C8B2</accession>
<dbReference type="InterPro" id="IPR027360">
    <property type="entry name" value="AbrB-like"/>
</dbReference>
<dbReference type="InterPro" id="IPR007159">
    <property type="entry name" value="SpoVT-AbrB_dom"/>
</dbReference>
<name>A0ABT0C8B2_THEVL</name>
<sequence>MATTPKPKPLTGQELLDKVTSMENVDRKEKARACGYVTYTKNGQERVNLMQFNNALLKAVGVDLDASDENGSRGRAPTFRVSVHKNGNLLIGAAYTKKMGLKPGDEFEIKLGHHNIKLERID</sequence>
<reference evidence="3" key="1">
    <citation type="submission" date="2021-02" db="EMBL/GenBank/DDBJ databases">
        <title>The CRISPR/cas machinery reduction and long-range gene transfer in the hot spring cyanobacterium Synechococcus.</title>
        <authorList>
            <person name="Dvorak P."/>
            <person name="Jahodarova E."/>
            <person name="Hasler P."/>
            <person name="Poulickova A."/>
        </authorList>
    </citation>
    <scope>NUCLEOTIDE SEQUENCE</scope>
    <source>
        <strain evidence="3">Rupite</strain>
    </source>
</reference>
<dbReference type="PANTHER" id="PTHR42182">
    <property type="entry name" value="SLL0359 PROTEIN"/>
    <property type="match status" value="1"/>
</dbReference>
<evidence type="ECO:0000259" key="2">
    <source>
        <dbReference type="PROSITE" id="PS51740"/>
    </source>
</evidence>
<keyword evidence="4" id="KW-1185">Reference proteome</keyword>
<gene>
    <name evidence="3" type="ORF">JX360_03770</name>
</gene>